<keyword evidence="7" id="KW-0653">Protein transport</keyword>
<evidence type="ECO:0000256" key="8">
    <source>
        <dbReference type="SAM" id="Phobius"/>
    </source>
</evidence>
<evidence type="ECO:0000256" key="5">
    <source>
        <dbReference type="ARBA" id="ARBA00022989"/>
    </source>
</evidence>
<comment type="similarity">
    <text evidence="2 7">Belongs to the ExbD/TolR family.</text>
</comment>
<dbReference type="PANTHER" id="PTHR30558">
    <property type="entry name" value="EXBD MEMBRANE COMPONENT OF PMF-DRIVEN MACROMOLECULE IMPORT SYSTEM"/>
    <property type="match status" value="1"/>
</dbReference>
<dbReference type="Pfam" id="PF02472">
    <property type="entry name" value="ExbD"/>
    <property type="match status" value="1"/>
</dbReference>
<dbReference type="InterPro" id="IPR003400">
    <property type="entry name" value="ExbD"/>
</dbReference>
<evidence type="ECO:0000256" key="7">
    <source>
        <dbReference type="RuleBase" id="RU003879"/>
    </source>
</evidence>
<evidence type="ECO:0000256" key="2">
    <source>
        <dbReference type="ARBA" id="ARBA00005811"/>
    </source>
</evidence>
<dbReference type="PANTHER" id="PTHR30558:SF3">
    <property type="entry name" value="BIOPOLYMER TRANSPORT PROTEIN EXBD-RELATED"/>
    <property type="match status" value="1"/>
</dbReference>
<dbReference type="RefSeq" id="WP_284381288.1">
    <property type="nucleotide sequence ID" value="NZ_BSNM01000014.1"/>
</dbReference>
<organism evidence="9 10">
    <name type="scientific">Litoribrevibacter albus</name>
    <dbReference type="NCBI Taxonomy" id="1473156"/>
    <lineage>
        <taxon>Bacteria</taxon>
        <taxon>Pseudomonadati</taxon>
        <taxon>Pseudomonadota</taxon>
        <taxon>Gammaproteobacteria</taxon>
        <taxon>Oceanospirillales</taxon>
        <taxon>Oceanospirillaceae</taxon>
        <taxon>Litoribrevibacter</taxon>
    </lineage>
</organism>
<evidence type="ECO:0000256" key="1">
    <source>
        <dbReference type="ARBA" id="ARBA00004162"/>
    </source>
</evidence>
<keyword evidence="6 8" id="KW-0472">Membrane</keyword>
<evidence type="ECO:0000256" key="3">
    <source>
        <dbReference type="ARBA" id="ARBA00022475"/>
    </source>
</evidence>
<comment type="subcellular location">
    <subcellularLocation>
        <location evidence="1">Cell membrane</location>
        <topology evidence="1">Single-pass membrane protein</topology>
    </subcellularLocation>
    <subcellularLocation>
        <location evidence="7">Cell membrane</location>
        <topology evidence="7">Single-pass type II membrane protein</topology>
    </subcellularLocation>
</comment>
<keyword evidence="7" id="KW-0813">Transport</keyword>
<evidence type="ECO:0000313" key="9">
    <source>
        <dbReference type="EMBL" id="GLQ31615.1"/>
    </source>
</evidence>
<dbReference type="EMBL" id="BSNM01000014">
    <property type="protein sequence ID" value="GLQ31615.1"/>
    <property type="molecule type" value="Genomic_DNA"/>
</dbReference>
<gene>
    <name evidence="9" type="ORF">GCM10007876_20940</name>
</gene>
<accession>A0AA37W6G3</accession>
<keyword evidence="5 8" id="KW-1133">Transmembrane helix</keyword>
<evidence type="ECO:0000313" key="10">
    <source>
        <dbReference type="Proteomes" id="UP001161389"/>
    </source>
</evidence>
<keyword evidence="3" id="KW-1003">Cell membrane</keyword>
<keyword evidence="10" id="KW-1185">Reference proteome</keyword>
<dbReference type="Gene3D" id="3.30.420.270">
    <property type="match status" value="1"/>
</dbReference>
<comment type="caution">
    <text evidence="9">The sequence shown here is derived from an EMBL/GenBank/DDBJ whole genome shotgun (WGS) entry which is preliminary data.</text>
</comment>
<dbReference type="GO" id="GO:0015031">
    <property type="term" value="P:protein transport"/>
    <property type="evidence" value="ECO:0007669"/>
    <property type="project" value="UniProtKB-KW"/>
</dbReference>
<dbReference type="Proteomes" id="UP001161389">
    <property type="component" value="Unassembled WGS sequence"/>
</dbReference>
<dbReference type="GO" id="GO:0005886">
    <property type="term" value="C:plasma membrane"/>
    <property type="evidence" value="ECO:0007669"/>
    <property type="project" value="UniProtKB-SubCell"/>
</dbReference>
<proteinExistence type="inferred from homology"/>
<evidence type="ECO:0000256" key="6">
    <source>
        <dbReference type="ARBA" id="ARBA00023136"/>
    </source>
</evidence>
<keyword evidence="4 7" id="KW-0812">Transmembrane</keyword>
<dbReference type="GO" id="GO:0022857">
    <property type="term" value="F:transmembrane transporter activity"/>
    <property type="evidence" value="ECO:0007669"/>
    <property type="project" value="InterPro"/>
</dbReference>
<reference evidence="9" key="2">
    <citation type="submission" date="2023-01" db="EMBL/GenBank/DDBJ databases">
        <title>Draft genome sequence of Litoribrevibacter albus strain NBRC 110071.</title>
        <authorList>
            <person name="Sun Q."/>
            <person name="Mori K."/>
        </authorList>
    </citation>
    <scope>NUCLEOTIDE SEQUENCE</scope>
    <source>
        <strain evidence="9">NBRC 110071</strain>
    </source>
</reference>
<evidence type="ECO:0000256" key="4">
    <source>
        <dbReference type="ARBA" id="ARBA00022692"/>
    </source>
</evidence>
<dbReference type="AlphaFoldDB" id="A0AA37W6G3"/>
<protein>
    <submittedName>
        <fullName evidence="9">Biopolymer transporter ExbD</fullName>
    </submittedName>
</protein>
<name>A0AA37W6G3_9GAMM</name>
<feature type="transmembrane region" description="Helical" evidence="8">
    <location>
        <begin position="12"/>
        <end position="31"/>
    </location>
</feature>
<reference evidence="9" key="1">
    <citation type="journal article" date="2014" name="Int. J. Syst. Evol. Microbiol.">
        <title>Complete genome sequence of Corynebacterium casei LMG S-19264T (=DSM 44701T), isolated from a smear-ripened cheese.</title>
        <authorList>
            <consortium name="US DOE Joint Genome Institute (JGI-PGF)"/>
            <person name="Walter F."/>
            <person name="Albersmeier A."/>
            <person name="Kalinowski J."/>
            <person name="Ruckert C."/>
        </authorList>
    </citation>
    <scope>NUCLEOTIDE SEQUENCE</scope>
    <source>
        <strain evidence="9">NBRC 110071</strain>
    </source>
</reference>
<sequence length="138" mass="15195">MNFRTKKREDVSVDLTPLIDVVFLLLIFFMVSTTFTKETHLEIDLPESSAEAEMSEQVELIEIVVNSSGGYSVNGNSLINNQLDTLKRAIQKESNGNTKLPMVVTADASVAHEYVVRAMDAAGQLGFTKLSITTKQAQ</sequence>